<dbReference type="Pfam" id="PF03478">
    <property type="entry name" value="Beta-prop_KIB1-4"/>
    <property type="match status" value="1"/>
</dbReference>
<accession>A0A8X7V341</accession>
<dbReference type="OrthoDB" id="1040236at2759"/>
<sequence length="362" mass="40395">MSVLLSRLRLGKSARLPFLILSNGFSSSLLRTRPCTIISADSCGPDMGKLIILNANESDDTYLDKKVPLELMEQMGTVASSNGWVATLKDDGILRLQDDLNPDASDTNPKRIPLPPLVTLPHCQTKIITNMSMSSSSPEDEDCVVAVKFLGPQISFCRPAQGNSGWTNIRIENPCFYSSRVMFSKKDEMFLMPGSGGHIIGSWDLRKHKPTTKIKRLRFRDLPELTKTKREILHSCCKSEHLVESRITDETFLVKQYKKATSKIIKGIAQMKTEALMVFKLDKEGNAVYTNDIGGLCIFLSKAEPFCTHAALSPGLSFNVVEVLDVDEKGFVVLYNSSIHTWNSTFSVPYHIPPQDIDFEED</sequence>
<protein>
    <recommendedName>
        <fullName evidence="1">KIB1-4 beta-propeller domain-containing protein</fullName>
    </recommendedName>
</protein>
<evidence type="ECO:0000259" key="1">
    <source>
        <dbReference type="Pfam" id="PF03478"/>
    </source>
</evidence>
<dbReference type="AlphaFoldDB" id="A0A8X7V341"/>
<feature type="domain" description="KIB1-4 beta-propeller" evidence="1">
    <location>
        <begin position="61"/>
        <end position="328"/>
    </location>
</feature>
<dbReference type="Proteomes" id="UP000886595">
    <property type="component" value="Unassembled WGS sequence"/>
</dbReference>
<reference evidence="2 3" key="1">
    <citation type="submission" date="2020-02" db="EMBL/GenBank/DDBJ databases">
        <authorList>
            <person name="Ma Q."/>
            <person name="Huang Y."/>
            <person name="Song X."/>
            <person name="Pei D."/>
        </authorList>
    </citation>
    <scope>NUCLEOTIDE SEQUENCE [LARGE SCALE GENOMIC DNA]</scope>
    <source>
        <strain evidence="2">Sxm20200214</strain>
        <tissue evidence="2">Leaf</tissue>
    </source>
</reference>
<keyword evidence="3" id="KW-1185">Reference proteome</keyword>
<evidence type="ECO:0000313" key="2">
    <source>
        <dbReference type="EMBL" id="KAG2299326.1"/>
    </source>
</evidence>
<dbReference type="InterPro" id="IPR005174">
    <property type="entry name" value="KIB1-4_b-propeller"/>
</dbReference>
<organism evidence="2 3">
    <name type="scientific">Brassica carinata</name>
    <name type="common">Ethiopian mustard</name>
    <name type="synonym">Abyssinian cabbage</name>
    <dbReference type="NCBI Taxonomy" id="52824"/>
    <lineage>
        <taxon>Eukaryota</taxon>
        <taxon>Viridiplantae</taxon>
        <taxon>Streptophyta</taxon>
        <taxon>Embryophyta</taxon>
        <taxon>Tracheophyta</taxon>
        <taxon>Spermatophyta</taxon>
        <taxon>Magnoliopsida</taxon>
        <taxon>eudicotyledons</taxon>
        <taxon>Gunneridae</taxon>
        <taxon>Pentapetalae</taxon>
        <taxon>rosids</taxon>
        <taxon>malvids</taxon>
        <taxon>Brassicales</taxon>
        <taxon>Brassicaceae</taxon>
        <taxon>Brassiceae</taxon>
        <taxon>Brassica</taxon>
    </lineage>
</organism>
<dbReference type="PANTHER" id="PTHR31681:SF52">
    <property type="entry name" value="DUF295 DOMAIN-CONTAINING PROTEIN"/>
    <property type="match status" value="1"/>
</dbReference>
<comment type="caution">
    <text evidence="2">The sequence shown here is derived from an EMBL/GenBank/DDBJ whole genome shotgun (WGS) entry which is preliminary data.</text>
</comment>
<dbReference type="PANTHER" id="PTHR31681">
    <property type="entry name" value="C2H2-LIKE ZINC FINGER PROTEIN"/>
    <property type="match status" value="1"/>
</dbReference>
<dbReference type="EMBL" id="JAAMPC010000008">
    <property type="protein sequence ID" value="KAG2299326.1"/>
    <property type="molecule type" value="Genomic_DNA"/>
</dbReference>
<name>A0A8X7V341_BRACI</name>
<proteinExistence type="predicted"/>
<evidence type="ECO:0000313" key="3">
    <source>
        <dbReference type="Proteomes" id="UP000886595"/>
    </source>
</evidence>
<gene>
    <name evidence="2" type="ORF">Bca52824_035798</name>
</gene>